<evidence type="ECO:0000313" key="2">
    <source>
        <dbReference type="EMBL" id="ACD95926.1"/>
    </source>
</evidence>
<dbReference type="AlphaFoldDB" id="B3E4A5"/>
<dbReference type="Pfam" id="PF01522">
    <property type="entry name" value="Polysacc_deac_1"/>
    <property type="match status" value="1"/>
</dbReference>
<dbReference type="InterPro" id="IPR045235">
    <property type="entry name" value="PuuE_HpPgdA-like"/>
</dbReference>
<dbReference type="InterPro" id="IPR022560">
    <property type="entry name" value="DUF3473"/>
</dbReference>
<dbReference type="PANTHER" id="PTHR47561:SF1">
    <property type="entry name" value="POLYSACCHARIDE DEACETYLASE FAMILY PROTEIN (AFU_ORTHOLOGUE AFUA_6G05030)"/>
    <property type="match status" value="1"/>
</dbReference>
<dbReference type="PROSITE" id="PS51677">
    <property type="entry name" value="NODB"/>
    <property type="match status" value="1"/>
</dbReference>
<organism evidence="2 3">
    <name type="scientific">Trichlorobacter lovleyi (strain ATCC BAA-1151 / DSM 17278 / SZ)</name>
    <name type="common">Geobacter lovleyi</name>
    <dbReference type="NCBI Taxonomy" id="398767"/>
    <lineage>
        <taxon>Bacteria</taxon>
        <taxon>Pseudomonadati</taxon>
        <taxon>Thermodesulfobacteriota</taxon>
        <taxon>Desulfuromonadia</taxon>
        <taxon>Geobacterales</taxon>
        <taxon>Geobacteraceae</taxon>
        <taxon>Trichlorobacter</taxon>
    </lineage>
</organism>
<name>B3E4A5_TRIL1</name>
<evidence type="ECO:0000313" key="3">
    <source>
        <dbReference type="Proteomes" id="UP000002420"/>
    </source>
</evidence>
<dbReference type="PANTHER" id="PTHR47561">
    <property type="entry name" value="POLYSACCHARIDE DEACETYLASE FAMILY PROTEIN (AFU_ORTHOLOGUE AFUA_6G05030)"/>
    <property type="match status" value="1"/>
</dbReference>
<feature type="domain" description="NodB homology" evidence="1">
    <location>
        <begin position="27"/>
        <end position="283"/>
    </location>
</feature>
<dbReference type="KEGG" id="glo:Glov_2210"/>
<keyword evidence="3" id="KW-1185">Reference proteome</keyword>
<dbReference type="SUPFAM" id="SSF88713">
    <property type="entry name" value="Glycoside hydrolase/deacetylase"/>
    <property type="match status" value="1"/>
</dbReference>
<protein>
    <submittedName>
        <fullName evidence="2">Polysaccharide deacetylase</fullName>
    </submittedName>
</protein>
<dbReference type="HOGENOM" id="CLU_066872_0_0_7"/>
<evidence type="ECO:0000259" key="1">
    <source>
        <dbReference type="PROSITE" id="PS51677"/>
    </source>
</evidence>
<dbReference type="RefSeq" id="WP_012470262.1">
    <property type="nucleotide sequence ID" value="NC_010814.1"/>
</dbReference>
<dbReference type="InterPro" id="IPR002509">
    <property type="entry name" value="NODB_dom"/>
</dbReference>
<dbReference type="CDD" id="cd10941">
    <property type="entry name" value="CE4_PuuE_HpPgdA_like_2"/>
    <property type="match status" value="1"/>
</dbReference>
<dbReference type="GO" id="GO:0016810">
    <property type="term" value="F:hydrolase activity, acting on carbon-nitrogen (but not peptide) bonds"/>
    <property type="evidence" value="ECO:0007669"/>
    <property type="project" value="InterPro"/>
</dbReference>
<gene>
    <name evidence="2" type="ordered locus">Glov_2210</name>
</gene>
<accession>B3E4A5</accession>
<dbReference type="Gene3D" id="3.20.20.370">
    <property type="entry name" value="Glycoside hydrolase/deacetylase"/>
    <property type="match status" value="1"/>
</dbReference>
<dbReference type="EMBL" id="CP001089">
    <property type="protein sequence ID" value="ACD95926.1"/>
    <property type="molecule type" value="Genomic_DNA"/>
</dbReference>
<dbReference type="STRING" id="398767.Glov_2210"/>
<dbReference type="Pfam" id="PF11959">
    <property type="entry name" value="DUF3473"/>
    <property type="match status" value="1"/>
</dbReference>
<sequence>MLISGSPESVCHSLTVDVEDWFHVCGAEILPEYRRQSRVVAATRRLLDLLRGQGSRATFFMLGEVADTFPELAPAIVADGHELASHGWSHRLVTGLTPAEFRSELERTAAVLRQQTGCTPLGFRAPRWSLDRRKTPWAFEILKELGYRYDSSLTPLAAIGDPNGPRAPHLIKTSQGSICEFPPLVAQSLLGNLPVGGGWGFRAFPYGMIERALHSCQLAGVPGVLFVHPRELDPDSPRLPLPLLRGFLAYGPRAGSGKRLEKLLVSHTFKPLVELLESCPPVS</sequence>
<reference evidence="2 3" key="1">
    <citation type="submission" date="2008-05" db="EMBL/GenBank/DDBJ databases">
        <title>Complete sequence of chromosome of Geobacter lovleyi SZ.</title>
        <authorList>
            <consortium name="US DOE Joint Genome Institute"/>
            <person name="Lucas S."/>
            <person name="Copeland A."/>
            <person name="Lapidus A."/>
            <person name="Glavina del Rio T."/>
            <person name="Dalin E."/>
            <person name="Tice H."/>
            <person name="Bruce D."/>
            <person name="Goodwin L."/>
            <person name="Pitluck S."/>
            <person name="Chertkov O."/>
            <person name="Meincke L."/>
            <person name="Brettin T."/>
            <person name="Detter J.C."/>
            <person name="Han C."/>
            <person name="Tapia R."/>
            <person name="Kuske C.R."/>
            <person name="Schmutz J."/>
            <person name="Larimer F."/>
            <person name="Land M."/>
            <person name="Hauser L."/>
            <person name="Kyrpides N."/>
            <person name="Mikhailova N."/>
            <person name="Sung Y."/>
            <person name="Fletcher K.E."/>
            <person name="Ritalahti K.M."/>
            <person name="Loeffler F.E."/>
            <person name="Richardson P."/>
        </authorList>
    </citation>
    <scope>NUCLEOTIDE SEQUENCE [LARGE SCALE GENOMIC DNA]</scope>
    <source>
        <strain evidence="3">ATCC BAA-1151 / DSM 17278 / SZ</strain>
    </source>
</reference>
<dbReference type="GO" id="GO:0005975">
    <property type="term" value="P:carbohydrate metabolic process"/>
    <property type="evidence" value="ECO:0007669"/>
    <property type="project" value="InterPro"/>
</dbReference>
<dbReference type="InterPro" id="IPR011330">
    <property type="entry name" value="Glyco_hydro/deAcase_b/a-brl"/>
</dbReference>
<dbReference type="eggNOG" id="COG0726">
    <property type="taxonomic scope" value="Bacteria"/>
</dbReference>
<dbReference type="OrthoDB" id="5352625at2"/>
<dbReference type="Proteomes" id="UP000002420">
    <property type="component" value="Chromosome"/>
</dbReference>
<proteinExistence type="predicted"/>